<dbReference type="EMBL" id="CAICTM010000062">
    <property type="protein sequence ID" value="CAB9499513.1"/>
    <property type="molecule type" value="Genomic_DNA"/>
</dbReference>
<organism evidence="1 2">
    <name type="scientific">Seminavis robusta</name>
    <dbReference type="NCBI Taxonomy" id="568900"/>
    <lineage>
        <taxon>Eukaryota</taxon>
        <taxon>Sar</taxon>
        <taxon>Stramenopiles</taxon>
        <taxon>Ochrophyta</taxon>
        <taxon>Bacillariophyta</taxon>
        <taxon>Bacillariophyceae</taxon>
        <taxon>Bacillariophycidae</taxon>
        <taxon>Naviculales</taxon>
        <taxon>Naviculaceae</taxon>
        <taxon>Seminavis</taxon>
    </lineage>
</organism>
<dbReference type="Gene3D" id="3.40.50.1000">
    <property type="entry name" value="HAD superfamily/HAD-like"/>
    <property type="match status" value="1"/>
</dbReference>
<dbReference type="Proteomes" id="UP001153069">
    <property type="component" value="Unassembled WGS sequence"/>
</dbReference>
<comment type="caution">
    <text evidence="1">The sequence shown here is derived from an EMBL/GenBank/DDBJ whole genome shotgun (WGS) entry which is preliminary data.</text>
</comment>
<dbReference type="InterPro" id="IPR023214">
    <property type="entry name" value="HAD_sf"/>
</dbReference>
<dbReference type="AlphaFoldDB" id="A0A9N8H786"/>
<reference evidence="1" key="1">
    <citation type="submission" date="2020-06" db="EMBL/GenBank/DDBJ databases">
        <authorList>
            <consortium name="Plant Systems Biology data submission"/>
        </authorList>
    </citation>
    <scope>NUCLEOTIDE SEQUENCE</scope>
    <source>
        <strain evidence="1">D6</strain>
    </source>
</reference>
<gene>
    <name evidence="1" type="ORF">SEMRO_63_G035650.1</name>
</gene>
<accession>A0A9N8H786</accession>
<evidence type="ECO:0000313" key="2">
    <source>
        <dbReference type="Proteomes" id="UP001153069"/>
    </source>
</evidence>
<protein>
    <submittedName>
        <fullName evidence="1">Uncharacterized protein</fullName>
    </submittedName>
</protein>
<evidence type="ECO:0000313" key="1">
    <source>
        <dbReference type="EMBL" id="CAB9499513.1"/>
    </source>
</evidence>
<keyword evidence="2" id="KW-1185">Reference proteome</keyword>
<proteinExistence type="predicted"/>
<sequence length="131" mass="14790">MPLHQRLERGLVAGATCLHQGTDSTVLVENTPRQCICNYGNAIYVPTFTGQNTAIEEKKFMERFKQFVVQLEQVENVRQVRKCDHPKGPNACYEQSWWKNNNPTLCLTDGIELEAFSGSGLRQLFNAEKGG</sequence>
<name>A0A9N8H786_9STRA</name>